<feature type="domain" description="Luciferase-like" evidence="3">
    <location>
        <begin position="3"/>
        <end position="301"/>
    </location>
</feature>
<proteinExistence type="predicted"/>
<evidence type="ECO:0000256" key="1">
    <source>
        <dbReference type="ARBA" id="ARBA00007789"/>
    </source>
</evidence>
<gene>
    <name evidence="4" type="ORF">HCN83_14275</name>
</gene>
<comment type="caution">
    <text evidence="4">The sequence shown here is derived from an EMBL/GenBank/DDBJ whole genome shotgun (WGS) entry which is preliminary data.</text>
</comment>
<dbReference type="NCBIfam" id="TIGR03558">
    <property type="entry name" value="oxido_grp_1"/>
    <property type="match status" value="1"/>
</dbReference>
<reference evidence="4 5" key="1">
    <citation type="submission" date="2020-03" db="EMBL/GenBank/DDBJ databases">
        <title>Assessment of the enzymatic potential of alkaline-tolerant lipase obtained from Bacillus luteus H11 (technogenic soil) for the bioremediation of saline soils contaminated with petroleum substances.</title>
        <authorList>
            <person name="Kalwasinska A."/>
        </authorList>
    </citation>
    <scope>NUCLEOTIDE SEQUENCE [LARGE SCALE GENOMIC DNA]</scope>
    <source>
        <strain evidence="4 5">H11</strain>
    </source>
</reference>
<dbReference type="SUPFAM" id="SSF51679">
    <property type="entry name" value="Bacterial luciferase-like"/>
    <property type="match status" value="1"/>
</dbReference>
<comment type="similarity">
    <text evidence="1">To bacterial alkanal monooxygenase alpha and beta chains.</text>
</comment>
<dbReference type="PANTHER" id="PTHR30137:SF19">
    <property type="entry name" value="LUCIFERASE-LIKE MONOOXYGENASE"/>
    <property type="match status" value="1"/>
</dbReference>
<feature type="region of interest" description="Disordered" evidence="2">
    <location>
        <begin position="257"/>
        <end position="278"/>
    </location>
</feature>
<dbReference type="PANTHER" id="PTHR30137">
    <property type="entry name" value="LUCIFERASE-LIKE MONOOXYGENASE"/>
    <property type="match status" value="1"/>
</dbReference>
<dbReference type="GO" id="GO:0005829">
    <property type="term" value="C:cytosol"/>
    <property type="evidence" value="ECO:0007669"/>
    <property type="project" value="TreeGrafter"/>
</dbReference>
<keyword evidence="5" id="KW-1185">Reference proteome</keyword>
<evidence type="ECO:0000256" key="2">
    <source>
        <dbReference type="SAM" id="MobiDB-lite"/>
    </source>
</evidence>
<dbReference type="Gene3D" id="3.20.20.30">
    <property type="entry name" value="Luciferase-like domain"/>
    <property type="match status" value="1"/>
</dbReference>
<evidence type="ECO:0000259" key="3">
    <source>
        <dbReference type="Pfam" id="PF00296"/>
    </source>
</evidence>
<evidence type="ECO:0000313" key="5">
    <source>
        <dbReference type="Proteomes" id="UP000752012"/>
    </source>
</evidence>
<protein>
    <submittedName>
        <fullName evidence="4">LLM class flavin-dependent oxidoreductase</fullName>
    </submittedName>
</protein>
<name>A0A969PUP1_9BACI</name>
<dbReference type="InterPro" id="IPR036661">
    <property type="entry name" value="Luciferase-like_sf"/>
</dbReference>
<dbReference type="Pfam" id="PF00296">
    <property type="entry name" value="Bac_luciferase"/>
    <property type="match status" value="1"/>
</dbReference>
<dbReference type="InterPro" id="IPR050766">
    <property type="entry name" value="Bact_Lucif_Oxidored"/>
</dbReference>
<dbReference type="EMBL" id="JAATHJ010000029">
    <property type="protein sequence ID" value="NJP38731.1"/>
    <property type="molecule type" value="Genomic_DNA"/>
</dbReference>
<evidence type="ECO:0000313" key="4">
    <source>
        <dbReference type="EMBL" id="NJP38731.1"/>
    </source>
</evidence>
<dbReference type="Proteomes" id="UP000752012">
    <property type="component" value="Unassembled WGS sequence"/>
</dbReference>
<dbReference type="GO" id="GO:0016705">
    <property type="term" value="F:oxidoreductase activity, acting on paired donors, with incorporation or reduction of molecular oxygen"/>
    <property type="evidence" value="ECO:0007669"/>
    <property type="project" value="InterPro"/>
</dbReference>
<organism evidence="4 5">
    <name type="scientific">Alkalicoccus luteus</name>
    <dbReference type="NCBI Taxonomy" id="1237094"/>
    <lineage>
        <taxon>Bacteria</taxon>
        <taxon>Bacillati</taxon>
        <taxon>Bacillota</taxon>
        <taxon>Bacilli</taxon>
        <taxon>Bacillales</taxon>
        <taxon>Bacillaceae</taxon>
        <taxon>Alkalicoccus</taxon>
    </lineage>
</organism>
<dbReference type="InterPro" id="IPR011251">
    <property type="entry name" value="Luciferase-like_dom"/>
</dbReference>
<dbReference type="InterPro" id="IPR019949">
    <property type="entry name" value="CmoO-like"/>
</dbReference>
<dbReference type="AlphaFoldDB" id="A0A969PUP1"/>
<accession>A0A969PUP1</accession>
<sequence>MTMKLSILDQSPIVHEGTAQRSLHQSVELAKLAEEWGYGRYWAAEHHDSPGLSCTSPEILLSRIGAETSTIRLGTGGLLLPHYSAYRAAETFHMLEALFPGRIDAGIGRAPGGMPRASLALSEGRPRNVSRFPEQLDDLLNWLHYQPVEKYVYGEAKAGPYTETVPPVWILGSSVKGAALAASRGLPFTFAHFINEEETDQAASVYYEQFQPSKWLEKPSFMMAVSVVCAATDEEAERMAKSVDLAVLSAEKGMPLPEIPGPEKAAAHDWSGYDGERQTENRRRLIVGSAESAGMRLKELAKRTQASELMLISNLYSHETRLQSYQLIAEELIP</sequence>
<dbReference type="FunFam" id="3.20.20.30:FF:000002">
    <property type="entry name" value="LLM class flavin-dependent oxidoreductase"/>
    <property type="match status" value="1"/>
</dbReference>